<evidence type="ECO:0000313" key="3">
    <source>
        <dbReference type="EMBL" id="KAG7473984.1"/>
    </source>
</evidence>
<name>A0A9D3Q745_MEGAT</name>
<proteinExistence type="predicted"/>
<dbReference type="PANTHER" id="PTHR46791:SF11">
    <property type="entry name" value="INTEGRASE CATALYTIC DOMAIN-CONTAINING PROTEIN"/>
    <property type="match status" value="1"/>
</dbReference>
<accession>A0A9D3Q745</accession>
<dbReference type="PANTHER" id="PTHR46791">
    <property type="entry name" value="EXPRESSED PROTEIN"/>
    <property type="match status" value="1"/>
</dbReference>
<feature type="region of interest" description="Disordered" evidence="1">
    <location>
        <begin position="94"/>
        <end position="120"/>
    </location>
</feature>
<dbReference type="AlphaFoldDB" id="A0A9D3Q745"/>
<reference evidence="3" key="1">
    <citation type="submission" date="2021-01" db="EMBL/GenBank/DDBJ databases">
        <authorList>
            <person name="Zahm M."/>
            <person name="Roques C."/>
            <person name="Cabau C."/>
            <person name="Klopp C."/>
            <person name="Donnadieu C."/>
            <person name="Jouanno E."/>
            <person name="Lampietro C."/>
            <person name="Louis A."/>
            <person name="Herpin A."/>
            <person name="Echchiki A."/>
            <person name="Berthelot C."/>
            <person name="Parey E."/>
            <person name="Roest-Crollius H."/>
            <person name="Braasch I."/>
            <person name="Postlethwait J."/>
            <person name="Bobe J."/>
            <person name="Montfort J."/>
            <person name="Bouchez O."/>
            <person name="Begum T."/>
            <person name="Mejri S."/>
            <person name="Adams A."/>
            <person name="Chen W.-J."/>
            <person name="Guiguen Y."/>
        </authorList>
    </citation>
    <scope>NUCLEOTIDE SEQUENCE</scope>
    <source>
        <strain evidence="3">YG-15Mar2019-1</strain>
        <tissue evidence="3">Brain</tissue>
    </source>
</reference>
<protein>
    <recommendedName>
        <fullName evidence="2">Integrase core domain-containing protein</fullName>
    </recommendedName>
</protein>
<evidence type="ECO:0000259" key="2">
    <source>
        <dbReference type="Pfam" id="PF24764"/>
    </source>
</evidence>
<feature type="domain" description="Integrase core" evidence="2">
    <location>
        <begin position="7"/>
        <end position="88"/>
    </location>
</feature>
<comment type="caution">
    <text evidence="3">The sequence shown here is derived from an EMBL/GenBank/DDBJ whole genome shotgun (WGS) entry which is preliminary data.</text>
</comment>
<evidence type="ECO:0000256" key="1">
    <source>
        <dbReference type="SAM" id="MobiDB-lite"/>
    </source>
</evidence>
<dbReference type="OrthoDB" id="8956331at2759"/>
<feature type="compositionally biased region" description="Polar residues" evidence="1">
    <location>
        <begin position="94"/>
        <end position="104"/>
    </location>
</feature>
<dbReference type="Proteomes" id="UP001046870">
    <property type="component" value="Chromosome 7"/>
</dbReference>
<dbReference type="EMBL" id="JAFDVH010000007">
    <property type="protein sequence ID" value="KAG7473984.1"/>
    <property type="molecule type" value="Genomic_DNA"/>
</dbReference>
<keyword evidence="4" id="KW-1185">Reference proteome</keyword>
<dbReference type="InterPro" id="IPR058913">
    <property type="entry name" value="Integrase_dom_put"/>
</dbReference>
<dbReference type="Pfam" id="PF24764">
    <property type="entry name" value="rva_4"/>
    <property type="match status" value="1"/>
</dbReference>
<gene>
    <name evidence="3" type="ORF">MATL_G00101650</name>
</gene>
<evidence type="ECO:0000313" key="4">
    <source>
        <dbReference type="Proteomes" id="UP001046870"/>
    </source>
</evidence>
<organism evidence="3 4">
    <name type="scientific">Megalops atlanticus</name>
    <name type="common">Tarpon</name>
    <name type="synonym">Clupea gigantea</name>
    <dbReference type="NCBI Taxonomy" id="7932"/>
    <lineage>
        <taxon>Eukaryota</taxon>
        <taxon>Metazoa</taxon>
        <taxon>Chordata</taxon>
        <taxon>Craniata</taxon>
        <taxon>Vertebrata</taxon>
        <taxon>Euteleostomi</taxon>
        <taxon>Actinopterygii</taxon>
        <taxon>Neopterygii</taxon>
        <taxon>Teleostei</taxon>
        <taxon>Elopiformes</taxon>
        <taxon>Megalopidae</taxon>
        <taxon>Megalops</taxon>
    </lineage>
</organism>
<sequence length="120" mass="13542">MANQQGQIMYLGAATENKASTALDFFLRSLEKYGVPDRVRADQGCENVDIARWMFTVRGCDRGSLMAGKSVHNQRIECLWRDLWMSVTIVGNGPNSKSHQSSRLFTGHRGHWTTNKLQPT</sequence>